<keyword evidence="1" id="KW-0472">Membrane</keyword>
<feature type="transmembrane region" description="Helical" evidence="1">
    <location>
        <begin position="12"/>
        <end position="29"/>
    </location>
</feature>
<reference evidence="2 3" key="1">
    <citation type="journal article" date="2016" name="Mol. Biol. Evol.">
        <title>Comparative Genomics of Early-Diverging Mushroom-Forming Fungi Provides Insights into the Origins of Lignocellulose Decay Capabilities.</title>
        <authorList>
            <person name="Nagy L.G."/>
            <person name="Riley R."/>
            <person name="Tritt A."/>
            <person name="Adam C."/>
            <person name="Daum C."/>
            <person name="Floudas D."/>
            <person name="Sun H."/>
            <person name="Yadav J.S."/>
            <person name="Pangilinan J."/>
            <person name="Larsson K.H."/>
            <person name="Matsuura K."/>
            <person name="Barry K."/>
            <person name="Labutti K."/>
            <person name="Kuo R."/>
            <person name="Ohm R.A."/>
            <person name="Bhattacharya S.S."/>
            <person name="Shirouzu T."/>
            <person name="Yoshinaga Y."/>
            <person name="Martin F.M."/>
            <person name="Grigoriev I.V."/>
            <person name="Hibbett D.S."/>
        </authorList>
    </citation>
    <scope>NUCLEOTIDE SEQUENCE [LARGE SCALE GENOMIC DNA]</scope>
    <source>
        <strain evidence="2 3">CBS 109695</strain>
    </source>
</reference>
<dbReference type="AlphaFoldDB" id="A0A166SPD6"/>
<accession>A0A166SPD6</accession>
<keyword evidence="3" id="KW-1185">Reference proteome</keyword>
<gene>
    <name evidence="2" type="ORF">FIBSPDRAFT_815775</name>
</gene>
<name>A0A166SPD6_9AGAM</name>
<evidence type="ECO:0000313" key="2">
    <source>
        <dbReference type="EMBL" id="KZP29682.1"/>
    </source>
</evidence>
<evidence type="ECO:0000256" key="1">
    <source>
        <dbReference type="SAM" id="Phobius"/>
    </source>
</evidence>
<dbReference type="Proteomes" id="UP000076532">
    <property type="component" value="Unassembled WGS sequence"/>
</dbReference>
<keyword evidence="1" id="KW-0812">Transmembrane</keyword>
<dbReference type="OrthoDB" id="549336at2759"/>
<evidence type="ECO:0000313" key="3">
    <source>
        <dbReference type="Proteomes" id="UP000076532"/>
    </source>
</evidence>
<protein>
    <recommendedName>
        <fullName evidence="4">Glycosyltransferase family 1 protein</fullName>
    </recommendedName>
</protein>
<sequence length="488" mass="54567">MPISTSPKGVKIIGLVIACILVLSAIWYHDSDAVCRLSRGQFCLDQHQPLEVVHNRYAFKHRNVAFSTTFVLHFDVWLAVTWTLQRVWKLQGVEGGSMQAYAQTPYAHGFQEISDQLGLYYGSVKDYQAIIADLKANEGDGGIDMVILGTAIYDLPHYGKGLVEAWDARDDAHKFAVVGIVHDAADTAWLELFAPLARRGALRLLPISDHVTRALQGFLKTFAASPDPVFRSAGYEHVLVDTHVPILNISTPTRHHLGRLSNAVIQGTFDPSVRGFDRIFQDLVRAIHDDPQLWGYITPAYDSPSFVEDKDVADPFKLHIVGHGWLDRPVELKNIVVFHDNLGYSEFYDTMASMDVCMPAFHHDGPYYSRKASSTVVMCSQVNTPMLVTQRFRDSYSYLDDDRVLVTHPAAMSEIDAIKALRTGDASDFLASDPSGSGFTMGTHSAVRHAVEDMLRKGWVRPKSGFDEWKQDVWAKNDDALTRILSDM</sequence>
<organism evidence="2 3">
    <name type="scientific">Athelia psychrophila</name>
    <dbReference type="NCBI Taxonomy" id="1759441"/>
    <lineage>
        <taxon>Eukaryota</taxon>
        <taxon>Fungi</taxon>
        <taxon>Dikarya</taxon>
        <taxon>Basidiomycota</taxon>
        <taxon>Agaricomycotina</taxon>
        <taxon>Agaricomycetes</taxon>
        <taxon>Agaricomycetidae</taxon>
        <taxon>Atheliales</taxon>
        <taxon>Atheliaceae</taxon>
        <taxon>Athelia</taxon>
    </lineage>
</organism>
<proteinExistence type="predicted"/>
<evidence type="ECO:0008006" key="4">
    <source>
        <dbReference type="Google" id="ProtNLM"/>
    </source>
</evidence>
<dbReference type="EMBL" id="KV417497">
    <property type="protein sequence ID" value="KZP29682.1"/>
    <property type="molecule type" value="Genomic_DNA"/>
</dbReference>
<keyword evidence="1" id="KW-1133">Transmembrane helix</keyword>